<sequence>MEANRKKLHTWNRWTTHLLALVMGLAGGALAMQYNWLAGPYETVPKEIIREPPPPGATWCVPEASLHIATQFQKELVQELKRVGQDQLDSVVLARTVKKINSQYNSNIRHLTVITLHKGRYEVLASDGFDNATLVTNEGTYKLHSIPIKFHEKYDSLVAARFARRH</sequence>
<evidence type="ECO:0000313" key="1">
    <source>
        <dbReference type="EMBL" id="UOQ74674.1"/>
    </source>
</evidence>
<name>A0A8T9QAV0_9BACT</name>
<dbReference type="RefSeq" id="WP_244678012.1">
    <property type="nucleotide sequence ID" value="NZ_CP095046.1"/>
</dbReference>
<organism evidence="1 2">
    <name type="scientific">Hymenobacter cellulosilyticus</name>
    <dbReference type="NCBI Taxonomy" id="2932248"/>
    <lineage>
        <taxon>Bacteria</taxon>
        <taxon>Pseudomonadati</taxon>
        <taxon>Bacteroidota</taxon>
        <taxon>Cytophagia</taxon>
        <taxon>Cytophagales</taxon>
        <taxon>Hymenobacteraceae</taxon>
        <taxon>Hymenobacter</taxon>
    </lineage>
</organism>
<reference evidence="1" key="1">
    <citation type="submission" date="2022-04" db="EMBL/GenBank/DDBJ databases">
        <title>Hymenobacter sp. isolated from the air.</title>
        <authorList>
            <person name="Won M."/>
            <person name="Lee C.-M."/>
            <person name="Woen H.-Y."/>
            <person name="Kwon S.-W."/>
        </authorList>
    </citation>
    <scope>NUCLEOTIDE SEQUENCE</scope>
    <source>
        <strain evidence="1">5116S-3</strain>
    </source>
</reference>
<gene>
    <name evidence="1" type="ORF">MUN79_12850</name>
</gene>
<dbReference type="AlphaFoldDB" id="A0A8T9QAV0"/>
<dbReference type="KEGG" id="hcu:MUN79_12850"/>
<dbReference type="EMBL" id="CP095046">
    <property type="protein sequence ID" value="UOQ74674.1"/>
    <property type="molecule type" value="Genomic_DNA"/>
</dbReference>
<accession>A0A8T9QAV0</accession>
<dbReference type="Proteomes" id="UP000831796">
    <property type="component" value="Chromosome"/>
</dbReference>
<evidence type="ECO:0000313" key="2">
    <source>
        <dbReference type="Proteomes" id="UP000831796"/>
    </source>
</evidence>
<proteinExistence type="predicted"/>
<protein>
    <submittedName>
        <fullName evidence="1">Uncharacterized protein</fullName>
    </submittedName>
</protein>
<keyword evidence="2" id="KW-1185">Reference proteome</keyword>